<organism evidence="1 2">
    <name type="scientific">Ranatra chinensis</name>
    <dbReference type="NCBI Taxonomy" id="642074"/>
    <lineage>
        <taxon>Eukaryota</taxon>
        <taxon>Metazoa</taxon>
        <taxon>Ecdysozoa</taxon>
        <taxon>Arthropoda</taxon>
        <taxon>Hexapoda</taxon>
        <taxon>Insecta</taxon>
        <taxon>Pterygota</taxon>
        <taxon>Neoptera</taxon>
        <taxon>Paraneoptera</taxon>
        <taxon>Hemiptera</taxon>
        <taxon>Heteroptera</taxon>
        <taxon>Panheteroptera</taxon>
        <taxon>Nepomorpha</taxon>
        <taxon>Nepidae</taxon>
        <taxon>Ranatrinae</taxon>
        <taxon>Ranatra</taxon>
    </lineage>
</organism>
<gene>
    <name evidence="1" type="ORF">AAG570_000925</name>
</gene>
<dbReference type="AlphaFoldDB" id="A0ABD0ZLS3"/>
<evidence type="ECO:0000313" key="2">
    <source>
        <dbReference type="Proteomes" id="UP001558652"/>
    </source>
</evidence>
<sequence length="176" mass="19754">MLSDRWGSSHPPGCSGQWMNSANMSIKPMSILQWHKVDVPRLTGMIKFPRSLFPTVAAAICLQECCLGQKEELVERSHPLVILPKYRKKGHYSTRRSRGQRLLTWRGGFKGWVEEDREDTRGSGSNRIGGVTLLGSGTIVGYVLSNARIEHVECCRCVVQVIMAHVEPLRVGYYVA</sequence>
<accession>A0ABD0ZLS3</accession>
<protein>
    <submittedName>
        <fullName evidence="1">Uncharacterized protein</fullName>
    </submittedName>
</protein>
<dbReference type="Proteomes" id="UP001558652">
    <property type="component" value="Unassembled WGS sequence"/>
</dbReference>
<name>A0ABD0ZLS3_9HEMI</name>
<evidence type="ECO:0000313" key="1">
    <source>
        <dbReference type="EMBL" id="KAL1140999.1"/>
    </source>
</evidence>
<keyword evidence="2" id="KW-1185">Reference proteome</keyword>
<comment type="caution">
    <text evidence="1">The sequence shown here is derived from an EMBL/GenBank/DDBJ whole genome shotgun (WGS) entry which is preliminary data.</text>
</comment>
<proteinExistence type="predicted"/>
<reference evidence="1 2" key="1">
    <citation type="submission" date="2024-07" db="EMBL/GenBank/DDBJ databases">
        <title>Chromosome-level genome assembly of the water stick insect Ranatra chinensis (Heteroptera: Nepidae).</title>
        <authorList>
            <person name="Liu X."/>
        </authorList>
    </citation>
    <scope>NUCLEOTIDE SEQUENCE [LARGE SCALE GENOMIC DNA]</scope>
    <source>
        <strain evidence="1">Cailab_2021Rc</strain>
        <tissue evidence="1">Muscle</tissue>
    </source>
</reference>
<dbReference type="EMBL" id="JBFDAA010000001">
    <property type="protein sequence ID" value="KAL1140999.1"/>
    <property type="molecule type" value="Genomic_DNA"/>
</dbReference>